<dbReference type="InterPro" id="IPR002575">
    <property type="entry name" value="Aminoglycoside_PTrfase"/>
</dbReference>
<accession>A0ABN1XXL1</accession>
<dbReference type="RefSeq" id="WP_344023260.1">
    <property type="nucleotide sequence ID" value="NZ_BAAAJK010000011.1"/>
</dbReference>
<dbReference type="InterPro" id="IPR011009">
    <property type="entry name" value="Kinase-like_dom_sf"/>
</dbReference>
<feature type="region of interest" description="Disordered" evidence="1">
    <location>
        <begin position="270"/>
        <end position="303"/>
    </location>
</feature>
<evidence type="ECO:0000256" key="1">
    <source>
        <dbReference type="SAM" id="MobiDB-lite"/>
    </source>
</evidence>
<name>A0ABN1XXL1_9PSEU</name>
<evidence type="ECO:0000313" key="3">
    <source>
        <dbReference type="EMBL" id="GAA1391013.1"/>
    </source>
</evidence>
<comment type="caution">
    <text evidence="3">The sequence shown here is derived from an EMBL/GenBank/DDBJ whole genome shotgun (WGS) entry which is preliminary data.</text>
</comment>
<proteinExistence type="predicted"/>
<dbReference type="SUPFAM" id="SSF56112">
    <property type="entry name" value="Protein kinase-like (PK-like)"/>
    <property type="match status" value="1"/>
</dbReference>
<feature type="domain" description="Aminoglycoside phosphotransferase" evidence="2">
    <location>
        <begin position="45"/>
        <end position="239"/>
    </location>
</feature>
<evidence type="ECO:0000313" key="4">
    <source>
        <dbReference type="Proteomes" id="UP001501414"/>
    </source>
</evidence>
<dbReference type="Gene3D" id="3.90.1200.10">
    <property type="match status" value="1"/>
</dbReference>
<sequence>MPALPRLTPRQRALLGDRFPGAELVGDHSWGLIGTTVLRLRHAGRDLAVKAGDDADTHIARELRAHREWTGPLRGSAPELVYADADAKLLVTGWLPGELVQGRPAEQEPGTYRQAGALLARLHGQAGTVDDGYEARMRDRALRQLDTPHRIAPDTEARLRAEIATWPDGPATLVPTHGDWQPRNWLVHHGTVTVIDFGRADLRPAHTDLCRLAVQQFRDRPELERAFLDGYGDDPRTGSAWRRELLREAIGTAVWAHRVGDERFERQGHRMVAEALDPPVSRPRPADPRPEDGPRPSSARCSR</sequence>
<evidence type="ECO:0000259" key="2">
    <source>
        <dbReference type="Pfam" id="PF01636"/>
    </source>
</evidence>
<protein>
    <recommendedName>
        <fullName evidence="2">Aminoglycoside phosphotransferase domain-containing protein</fullName>
    </recommendedName>
</protein>
<dbReference type="Proteomes" id="UP001501414">
    <property type="component" value="Unassembled WGS sequence"/>
</dbReference>
<feature type="compositionally biased region" description="Basic and acidic residues" evidence="1">
    <location>
        <begin position="284"/>
        <end position="294"/>
    </location>
</feature>
<gene>
    <name evidence="3" type="ORF">GCM10009613_32720</name>
</gene>
<dbReference type="EMBL" id="BAAAJK010000011">
    <property type="protein sequence ID" value="GAA1391013.1"/>
    <property type="molecule type" value="Genomic_DNA"/>
</dbReference>
<dbReference type="Pfam" id="PF01636">
    <property type="entry name" value="APH"/>
    <property type="match status" value="1"/>
</dbReference>
<keyword evidence="4" id="KW-1185">Reference proteome</keyword>
<organism evidence="3 4">
    <name type="scientific">Pseudonocardia kongjuensis</name>
    <dbReference type="NCBI Taxonomy" id="102227"/>
    <lineage>
        <taxon>Bacteria</taxon>
        <taxon>Bacillati</taxon>
        <taxon>Actinomycetota</taxon>
        <taxon>Actinomycetes</taxon>
        <taxon>Pseudonocardiales</taxon>
        <taxon>Pseudonocardiaceae</taxon>
        <taxon>Pseudonocardia</taxon>
    </lineage>
</organism>
<reference evidence="3 4" key="1">
    <citation type="journal article" date="2019" name="Int. J. Syst. Evol. Microbiol.">
        <title>The Global Catalogue of Microorganisms (GCM) 10K type strain sequencing project: providing services to taxonomists for standard genome sequencing and annotation.</title>
        <authorList>
            <consortium name="The Broad Institute Genomics Platform"/>
            <consortium name="The Broad Institute Genome Sequencing Center for Infectious Disease"/>
            <person name="Wu L."/>
            <person name="Ma J."/>
        </authorList>
    </citation>
    <scope>NUCLEOTIDE SEQUENCE [LARGE SCALE GENOMIC DNA]</scope>
    <source>
        <strain evidence="3 4">JCM 11896</strain>
    </source>
</reference>